<name>A0A068U007_COFCA</name>
<dbReference type="Proteomes" id="UP000295252">
    <property type="component" value="Chromosome II"/>
</dbReference>
<evidence type="ECO:0000313" key="1">
    <source>
        <dbReference type="EMBL" id="CDP00948.1"/>
    </source>
</evidence>
<dbReference type="InParanoid" id="A0A068U007"/>
<gene>
    <name evidence="1" type="ORF">GSCOC_T00034411001</name>
</gene>
<protein>
    <submittedName>
        <fullName evidence="1">Uncharacterized protein</fullName>
    </submittedName>
</protein>
<sequence length="90" mass="10597">MYCAISSCCFVLILSITSSYRQLFFSFLSPYILLSQVLKLIVKPYMHFLSFARGFRGFDIFFWLLLVSPPRLPPVHELLFKSTFQVRHIL</sequence>
<evidence type="ECO:0000313" key="2">
    <source>
        <dbReference type="Proteomes" id="UP000295252"/>
    </source>
</evidence>
<keyword evidence="2" id="KW-1185">Reference proteome</keyword>
<proteinExistence type="predicted"/>
<reference evidence="2" key="1">
    <citation type="journal article" date="2014" name="Science">
        <title>The coffee genome provides insight into the convergent evolution of caffeine biosynthesis.</title>
        <authorList>
            <person name="Denoeud F."/>
            <person name="Carretero-Paulet L."/>
            <person name="Dereeper A."/>
            <person name="Droc G."/>
            <person name="Guyot R."/>
            <person name="Pietrella M."/>
            <person name="Zheng C."/>
            <person name="Alberti A."/>
            <person name="Anthony F."/>
            <person name="Aprea G."/>
            <person name="Aury J.M."/>
            <person name="Bento P."/>
            <person name="Bernard M."/>
            <person name="Bocs S."/>
            <person name="Campa C."/>
            <person name="Cenci A."/>
            <person name="Combes M.C."/>
            <person name="Crouzillat D."/>
            <person name="Da Silva C."/>
            <person name="Daddiego L."/>
            <person name="De Bellis F."/>
            <person name="Dussert S."/>
            <person name="Garsmeur O."/>
            <person name="Gayraud T."/>
            <person name="Guignon V."/>
            <person name="Jahn K."/>
            <person name="Jamilloux V."/>
            <person name="Joet T."/>
            <person name="Labadie K."/>
            <person name="Lan T."/>
            <person name="Leclercq J."/>
            <person name="Lepelley M."/>
            <person name="Leroy T."/>
            <person name="Li L.T."/>
            <person name="Librado P."/>
            <person name="Lopez L."/>
            <person name="Munoz A."/>
            <person name="Noel B."/>
            <person name="Pallavicini A."/>
            <person name="Perrotta G."/>
            <person name="Poncet V."/>
            <person name="Pot D."/>
            <person name="Priyono X."/>
            <person name="Rigoreau M."/>
            <person name="Rouard M."/>
            <person name="Rozas J."/>
            <person name="Tranchant-Dubreuil C."/>
            <person name="VanBuren R."/>
            <person name="Zhang Q."/>
            <person name="Andrade A.C."/>
            <person name="Argout X."/>
            <person name="Bertrand B."/>
            <person name="de Kochko A."/>
            <person name="Graziosi G."/>
            <person name="Henry R.J."/>
            <person name="Jayarama X."/>
            <person name="Ming R."/>
            <person name="Nagai C."/>
            <person name="Rounsley S."/>
            <person name="Sankoff D."/>
            <person name="Giuliano G."/>
            <person name="Albert V.A."/>
            <person name="Wincker P."/>
            <person name="Lashermes P."/>
        </authorList>
    </citation>
    <scope>NUCLEOTIDE SEQUENCE [LARGE SCALE GENOMIC DNA]</scope>
    <source>
        <strain evidence="2">cv. DH200-94</strain>
    </source>
</reference>
<dbReference type="EMBL" id="HG739090">
    <property type="protein sequence ID" value="CDP00948.1"/>
    <property type="molecule type" value="Genomic_DNA"/>
</dbReference>
<dbReference type="Gramene" id="CDP00948">
    <property type="protein sequence ID" value="CDP00948"/>
    <property type="gene ID" value="GSCOC_T00034411001"/>
</dbReference>
<dbReference type="AlphaFoldDB" id="A0A068U007"/>
<accession>A0A068U007</accession>
<organism evidence="1 2">
    <name type="scientific">Coffea canephora</name>
    <name type="common">Robusta coffee</name>
    <dbReference type="NCBI Taxonomy" id="49390"/>
    <lineage>
        <taxon>Eukaryota</taxon>
        <taxon>Viridiplantae</taxon>
        <taxon>Streptophyta</taxon>
        <taxon>Embryophyta</taxon>
        <taxon>Tracheophyta</taxon>
        <taxon>Spermatophyta</taxon>
        <taxon>Magnoliopsida</taxon>
        <taxon>eudicotyledons</taxon>
        <taxon>Gunneridae</taxon>
        <taxon>Pentapetalae</taxon>
        <taxon>asterids</taxon>
        <taxon>lamiids</taxon>
        <taxon>Gentianales</taxon>
        <taxon>Rubiaceae</taxon>
        <taxon>Ixoroideae</taxon>
        <taxon>Gardenieae complex</taxon>
        <taxon>Bertiereae - Coffeeae clade</taxon>
        <taxon>Coffeeae</taxon>
        <taxon>Coffea</taxon>
    </lineage>
</organism>